<dbReference type="OrthoDB" id="9804819at2"/>
<keyword evidence="6" id="KW-1185">Reference proteome</keyword>
<dbReference type="RefSeq" id="WP_093258451.1">
    <property type="nucleotide sequence ID" value="NZ_FNKK01000002.1"/>
</dbReference>
<dbReference type="AlphaFoldDB" id="A0A1H1CR43"/>
<dbReference type="PANTHER" id="PTHR43582:SF2">
    <property type="entry name" value="LINEARMYCIN RESISTANCE ATP-BINDING PROTEIN LNRL"/>
    <property type="match status" value="1"/>
</dbReference>
<dbReference type="PROSITE" id="PS00211">
    <property type="entry name" value="ABC_TRANSPORTER_1"/>
    <property type="match status" value="1"/>
</dbReference>
<evidence type="ECO:0000313" key="6">
    <source>
        <dbReference type="Proteomes" id="UP000217103"/>
    </source>
</evidence>
<feature type="compositionally biased region" description="Pro residues" evidence="3">
    <location>
        <begin position="284"/>
        <end position="296"/>
    </location>
</feature>
<keyword evidence="1" id="KW-0547">Nucleotide-binding</keyword>
<sequence>MAAPQERTAPSDSAVKNAAVSIESLVKSYPGRSSNAVDGLSLEVRQGEVFGLLGPNGAGKSTTIGILTTRVIPTSGTARVFDVDVVSHPVAARRLLGVVPQVNNLDRALNAWQNLTFHAAYHGVPRSLRKAKAAQLMESFGLSGRDRDDIATYSGGMAQRLLIARALMHDPRMLFLDEPTTGLDPQSRLFVWDRIRELRAAGVTIVLTTHDMDEAAELSDRVGIIDHGRLLALGTVDELTHGLEGRSILDLTIGRVDLPAHDILSGVEGVESIEKIESGNSGPPGNPGGDPPPWGQSPPAATAPPAAESNQTRLRLYLSRDPALVLGPVAQTLAKHDCPITRVQIGEPSLEDVFISLTGRSLR</sequence>
<dbReference type="GO" id="GO:0005524">
    <property type="term" value="F:ATP binding"/>
    <property type="evidence" value="ECO:0007669"/>
    <property type="project" value="UniProtKB-KW"/>
</dbReference>
<dbReference type="SMART" id="SM00382">
    <property type="entry name" value="AAA"/>
    <property type="match status" value="1"/>
</dbReference>
<dbReference type="GO" id="GO:0016887">
    <property type="term" value="F:ATP hydrolysis activity"/>
    <property type="evidence" value="ECO:0007669"/>
    <property type="project" value="InterPro"/>
</dbReference>
<dbReference type="PANTHER" id="PTHR43582">
    <property type="entry name" value="LINEARMYCIN RESISTANCE ATP-BINDING PROTEIN LNRL"/>
    <property type="match status" value="1"/>
</dbReference>
<feature type="region of interest" description="Disordered" evidence="3">
    <location>
        <begin position="275"/>
        <end position="310"/>
    </location>
</feature>
<dbReference type="STRING" id="35622.SAMN04489764_1601"/>
<evidence type="ECO:0000256" key="1">
    <source>
        <dbReference type="ARBA" id="ARBA00022741"/>
    </source>
</evidence>
<reference evidence="5 6" key="1">
    <citation type="submission" date="2016-10" db="EMBL/GenBank/DDBJ databases">
        <authorList>
            <person name="de Groot N.N."/>
        </authorList>
    </citation>
    <scope>NUCLEOTIDE SEQUENCE [LARGE SCALE GENOMIC DNA]</scope>
    <source>
        <strain evidence="5 6">DSM 43794</strain>
    </source>
</reference>
<evidence type="ECO:0000259" key="4">
    <source>
        <dbReference type="PROSITE" id="PS50893"/>
    </source>
</evidence>
<name>A0A1H1CR43_9ACTN</name>
<evidence type="ECO:0000256" key="2">
    <source>
        <dbReference type="ARBA" id="ARBA00022840"/>
    </source>
</evidence>
<feature type="domain" description="ABC transporter" evidence="4">
    <location>
        <begin position="20"/>
        <end position="252"/>
    </location>
</feature>
<dbReference type="Gene3D" id="3.40.50.300">
    <property type="entry name" value="P-loop containing nucleotide triphosphate hydrolases"/>
    <property type="match status" value="1"/>
</dbReference>
<dbReference type="Proteomes" id="UP000217103">
    <property type="component" value="Unassembled WGS sequence"/>
</dbReference>
<dbReference type="SUPFAM" id="SSF52540">
    <property type="entry name" value="P-loop containing nucleoside triphosphate hydrolases"/>
    <property type="match status" value="1"/>
</dbReference>
<evidence type="ECO:0000313" key="5">
    <source>
        <dbReference type="EMBL" id="SDQ66642.1"/>
    </source>
</evidence>
<dbReference type="InterPro" id="IPR017871">
    <property type="entry name" value="ABC_transporter-like_CS"/>
</dbReference>
<keyword evidence="2 5" id="KW-0067">ATP-binding</keyword>
<dbReference type="InterPro" id="IPR027417">
    <property type="entry name" value="P-loop_NTPase"/>
</dbReference>
<dbReference type="InterPro" id="IPR003439">
    <property type="entry name" value="ABC_transporter-like_ATP-bd"/>
</dbReference>
<dbReference type="Pfam" id="PF00005">
    <property type="entry name" value="ABC_tran"/>
    <property type="match status" value="1"/>
</dbReference>
<dbReference type="EMBL" id="FNKK01000002">
    <property type="protein sequence ID" value="SDQ66642.1"/>
    <property type="molecule type" value="Genomic_DNA"/>
</dbReference>
<organism evidence="5 6">
    <name type="scientific">Thermostaphylospora chromogena</name>
    <dbReference type="NCBI Taxonomy" id="35622"/>
    <lineage>
        <taxon>Bacteria</taxon>
        <taxon>Bacillati</taxon>
        <taxon>Actinomycetota</taxon>
        <taxon>Actinomycetes</taxon>
        <taxon>Streptosporangiales</taxon>
        <taxon>Thermomonosporaceae</taxon>
        <taxon>Thermostaphylospora</taxon>
    </lineage>
</organism>
<accession>A0A1H1CR43</accession>
<proteinExistence type="predicted"/>
<feature type="compositionally biased region" description="Low complexity" evidence="3">
    <location>
        <begin position="298"/>
        <end position="307"/>
    </location>
</feature>
<evidence type="ECO:0000256" key="3">
    <source>
        <dbReference type="SAM" id="MobiDB-lite"/>
    </source>
</evidence>
<dbReference type="PROSITE" id="PS50893">
    <property type="entry name" value="ABC_TRANSPORTER_2"/>
    <property type="match status" value="1"/>
</dbReference>
<protein>
    <submittedName>
        <fullName evidence="5">ABC-2 type transport system ATP-binding protein</fullName>
    </submittedName>
</protein>
<gene>
    <name evidence="5" type="ORF">SAMN04489764_1601</name>
</gene>
<dbReference type="InterPro" id="IPR003593">
    <property type="entry name" value="AAA+_ATPase"/>
</dbReference>